<dbReference type="EMBL" id="JAAKFY010000025">
    <property type="protein sequence ID" value="KAF3835687.1"/>
    <property type="molecule type" value="Genomic_DNA"/>
</dbReference>
<keyword evidence="3" id="KW-1185">Reference proteome</keyword>
<proteinExistence type="predicted"/>
<accession>A0A7J5XGF3</accession>
<feature type="compositionally biased region" description="Polar residues" evidence="1">
    <location>
        <begin position="199"/>
        <end position="216"/>
    </location>
</feature>
<dbReference type="AlphaFoldDB" id="A0A7J5XGF3"/>
<gene>
    <name evidence="2" type="ORF">F7725_028245</name>
</gene>
<organism evidence="2 3">
    <name type="scientific">Dissostichus mawsoni</name>
    <name type="common">Antarctic cod</name>
    <dbReference type="NCBI Taxonomy" id="36200"/>
    <lineage>
        <taxon>Eukaryota</taxon>
        <taxon>Metazoa</taxon>
        <taxon>Chordata</taxon>
        <taxon>Craniata</taxon>
        <taxon>Vertebrata</taxon>
        <taxon>Euteleostomi</taxon>
        <taxon>Actinopterygii</taxon>
        <taxon>Neopterygii</taxon>
        <taxon>Teleostei</taxon>
        <taxon>Neoteleostei</taxon>
        <taxon>Acanthomorphata</taxon>
        <taxon>Eupercaria</taxon>
        <taxon>Perciformes</taxon>
        <taxon>Notothenioidei</taxon>
        <taxon>Nototheniidae</taxon>
        <taxon>Dissostichus</taxon>
    </lineage>
</organism>
<comment type="caution">
    <text evidence="2">The sequence shown here is derived from an EMBL/GenBank/DDBJ whole genome shotgun (WGS) entry which is preliminary data.</text>
</comment>
<feature type="region of interest" description="Disordered" evidence="1">
    <location>
        <begin position="196"/>
        <end position="216"/>
    </location>
</feature>
<dbReference type="Proteomes" id="UP000518266">
    <property type="component" value="Unassembled WGS sequence"/>
</dbReference>
<name>A0A7J5XGF3_DISMA</name>
<evidence type="ECO:0000313" key="3">
    <source>
        <dbReference type="Proteomes" id="UP000518266"/>
    </source>
</evidence>
<evidence type="ECO:0000256" key="1">
    <source>
        <dbReference type="SAM" id="MobiDB-lite"/>
    </source>
</evidence>
<feature type="non-terminal residue" evidence="2">
    <location>
        <position position="1"/>
    </location>
</feature>
<reference evidence="2 3" key="1">
    <citation type="submission" date="2020-03" db="EMBL/GenBank/DDBJ databases">
        <title>Dissostichus mawsoni Genome sequencing and assembly.</title>
        <authorList>
            <person name="Park H."/>
        </authorList>
    </citation>
    <scope>NUCLEOTIDE SEQUENCE [LARGE SCALE GENOMIC DNA]</scope>
    <source>
        <strain evidence="2">DM0001</strain>
        <tissue evidence="2">Muscle</tissue>
    </source>
</reference>
<protein>
    <submittedName>
        <fullName evidence="2">Uncharacterized protein</fullName>
    </submittedName>
</protein>
<sequence length="317" mass="35337">MYYQYVSSVLQLSDRLRHTEGHFDDTGVSGAGQEPDWLKLLRARHHSLQTGNLDCTETHHPPPEGSATAYTDPYLEDLNRDIQSPEPELLYYGRDPDPDVGQHLQHQIEAVTEDMKELSWDGSGAQDWQQANSPMTVTPVCASTVAASQAFTYHNTDSAEVTSAWPHCALSDQPSAEQGAWSYSGATTMGVQMQEDHFSQQGQQSTPRVQRPTSRTASPLNRYLLHHRGHSAVCLAGVSLSLFPRFILNTKAGWFSGWFKSKPKDVPEERTEQRSTAQTDFPPTFGFCPPLRLPLHLLPCFHPSLLLLGSTPFHGKQ</sequence>
<evidence type="ECO:0000313" key="2">
    <source>
        <dbReference type="EMBL" id="KAF3835687.1"/>
    </source>
</evidence>
<dbReference type="OrthoDB" id="8918678at2759"/>